<proteinExistence type="predicted"/>
<gene>
    <name evidence="1" type="ORF">J4H91_00350</name>
</gene>
<reference evidence="1" key="1">
    <citation type="submission" date="2021-03" db="EMBL/GenBank/DDBJ databases">
        <title>Leucobacter chromiisoli sp. nov., isolated from chromium-containing soil of chemical plant.</title>
        <authorList>
            <person name="Xu Z."/>
        </authorList>
    </citation>
    <scope>NUCLEOTIDE SEQUENCE</scope>
    <source>
        <strain evidence="1">A2</strain>
    </source>
</reference>
<dbReference type="RefSeq" id="WP_208044262.1">
    <property type="nucleotide sequence ID" value="NZ_JAGDYL010000001.1"/>
</dbReference>
<evidence type="ECO:0000313" key="1">
    <source>
        <dbReference type="EMBL" id="MBO1803771.1"/>
    </source>
</evidence>
<sequence>MPFADEMLGAQQAETLVSIMGDAAGRPLAATAETARGLDGLSLSGRARALAAGLLADVGGDHTVIAAAVRRALDRPDFDGWPLWPVGLAVATRGVDEGSAESFDTAMDVLRELTPRMTSEFAIRPLLRHDLDRALGHMRSWTADPDWNVRRLASEGSRPLLPWAERIPRLVTDPSPTLPILDALFDDPEESVRRSVANHLNDHSRAHSDFAVAAAGGWLARGGAHSERTARHAMRTLVKRGDPGALELLGFPPAELSVAPLRVTPEAVALGGAAAFAAAVENRGASEARLVIDYVLFFPGARGDERRKVFKLAQRTLAPGERALVEGRHVFREISTRRYYPGRHGLALQINGVLHDRADFAFGG</sequence>
<dbReference type="AlphaFoldDB" id="A0A939LSZ5"/>
<name>A0A939LSZ5_9MICO</name>
<dbReference type="Gene3D" id="1.25.40.290">
    <property type="entry name" value="ARM repeat domains"/>
    <property type="match status" value="1"/>
</dbReference>
<dbReference type="Proteomes" id="UP000664398">
    <property type="component" value="Unassembled WGS sequence"/>
</dbReference>
<accession>A0A939LSZ5</accession>
<evidence type="ECO:0000313" key="2">
    <source>
        <dbReference type="Proteomes" id="UP000664398"/>
    </source>
</evidence>
<protein>
    <submittedName>
        <fullName evidence="1">DNA alkylation repair protein</fullName>
    </submittedName>
</protein>
<dbReference type="SUPFAM" id="SSF48371">
    <property type="entry name" value="ARM repeat"/>
    <property type="match status" value="1"/>
</dbReference>
<comment type="caution">
    <text evidence="1">The sequence shown here is derived from an EMBL/GenBank/DDBJ whole genome shotgun (WGS) entry which is preliminary data.</text>
</comment>
<dbReference type="EMBL" id="JAGDYL010000001">
    <property type="protein sequence ID" value="MBO1803771.1"/>
    <property type="molecule type" value="Genomic_DNA"/>
</dbReference>
<organism evidence="1 2">
    <name type="scientific">Leucobacter ruminantium</name>
    <dbReference type="NCBI Taxonomy" id="1289170"/>
    <lineage>
        <taxon>Bacteria</taxon>
        <taxon>Bacillati</taxon>
        <taxon>Actinomycetota</taxon>
        <taxon>Actinomycetes</taxon>
        <taxon>Micrococcales</taxon>
        <taxon>Microbacteriaceae</taxon>
        <taxon>Leucobacter</taxon>
    </lineage>
</organism>
<keyword evidence="2" id="KW-1185">Reference proteome</keyword>
<dbReference type="InterPro" id="IPR016024">
    <property type="entry name" value="ARM-type_fold"/>
</dbReference>